<dbReference type="InterPro" id="IPR016187">
    <property type="entry name" value="CTDL_fold"/>
</dbReference>
<feature type="domain" description="Sulfatase-modifying factor enzyme-like" evidence="1">
    <location>
        <begin position="37"/>
        <end position="265"/>
    </location>
</feature>
<dbReference type="PANTHER" id="PTHR23150">
    <property type="entry name" value="SULFATASE MODIFYING FACTOR 1, 2"/>
    <property type="match status" value="1"/>
</dbReference>
<evidence type="ECO:0000313" key="3">
    <source>
        <dbReference type="Proteomes" id="UP000030428"/>
    </source>
</evidence>
<dbReference type="SUPFAM" id="SSF56436">
    <property type="entry name" value="C-type lectin-like"/>
    <property type="match status" value="1"/>
</dbReference>
<sequence length="267" mass="30355">MERPSSVEVLRQLEEIADNQNAASYNTENLPNGVILESVSIPGGTFMMGSPETEKGRSDNENQHEVTISPFYMAKYQVTQAQWQAVMGRNEPSRFKGDNRPVEQVSWDEAVAFCKKLSTMTGKNYRLPTEAEWEYACRAGTTTPFYFGETITTDLVNYDGNYPYGDAPKGVYREKTTEVGSFPPNAFGIYDMHGNVWEWCADIYSSDYYKSSPPRNPTGPSTGRWYRVLRGGAWSHYARGARAAIRGYDPRAKWRHDYVGFRLVRQP</sequence>
<accession>A0A4E0QQQ6</accession>
<dbReference type="EMBL" id="JSZA02000215">
    <property type="protein sequence ID" value="TGN99955.1"/>
    <property type="molecule type" value="Genomic_DNA"/>
</dbReference>
<dbReference type="Gene3D" id="3.90.1580.10">
    <property type="entry name" value="paralog of FGE (formylglycine-generating enzyme)"/>
    <property type="match status" value="1"/>
</dbReference>
<dbReference type="InterPro" id="IPR051043">
    <property type="entry name" value="Sulfatase_Mod_Factor_Kinase"/>
</dbReference>
<keyword evidence="3" id="KW-1185">Reference proteome</keyword>
<organism evidence="2 3">
    <name type="scientific">Candidatus Thiomargarita nelsonii</name>
    <dbReference type="NCBI Taxonomy" id="1003181"/>
    <lineage>
        <taxon>Bacteria</taxon>
        <taxon>Pseudomonadati</taxon>
        <taxon>Pseudomonadota</taxon>
        <taxon>Gammaproteobacteria</taxon>
        <taxon>Thiotrichales</taxon>
        <taxon>Thiotrichaceae</taxon>
        <taxon>Thiomargarita</taxon>
    </lineage>
</organism>
<dbReference type="Pfam" id="PF03781">
    <property type="entry name" value="FGE-sulfatase"/>
    <property type="match status" value="1"/>
</dbReference>
<evidence type="ECO:0000313" key="2">
    <source>
        <dbReference type="EMBL" id="TGN99955.1"/>
    </source>
</evidence>
<comment type="caution">
    <text evidence="2">The sequence shown here is derived from an EMBL/GenBank/DDBJ whole genome shotgun (WGS) entry which is preliminary data.</text>
</comment>
<dbReference type="InterPro" id="IPR042095">
    <property type="entry name" value="SUMF_sf"/>
</dbReference>
<dbReference type="AlphaFoldDB" id="A0A4E0QQQ6"/>
<dbReference type="GO" id="GO:0120147">
    <property type="term" value="F:formylglycine-generating oxidase activity"/>
    <property type="evidence" value="ECO:0007669"/>
    <property type="project" value="TreeGrafter"/>
</dbReference>
<name>A0A4E0QQQ6_9GAMM</name>
<evidence type="ECO:0000259" key="1">
    <source>
        <dbReference type="Pfam" id="PF03781"/>
    </source>
</evidence>
<proteinExistence type="predicted"/>
<reference evidence="2 3" key="1">
    <citation type="journal article" date="2016" name="Front. Microbiol.">
        <title>Single-Cell (Meta-)Genomics of a Dimorphic Candidatus Thiomargarita nelsonii Reveals Genomic Plasticity.</title>
        <authorList>
            <person name="Flood B.E."/>
            <person name="Fliss P."/>
            <person name="Jones D.S."/>
            <person name="Dick G.J."/>
            <person name="Jain S."/>
            <person name="Kaster A.K."/>
            <person name="Winkel M."/>
            <person name="Mussmann M."/>
            <person name="Bailey J."/>
        </authorList>
    </citation>
    <scope>NUCLEOTIDE SEQUENCE [LARGE SCALE GENOMIC DNA]</scope>
    <source>
        <strain evidence="2">Hydrate Ridge</strain>
    </source>
</reference>
<gene>
    <name evidence="2" type="ORF">PN36_30015</name>
</gene>
<dbReference type="InterPro" id="IPR005532">
    <property type="entry name" value="SUMF_dom"/>
</dbReference>
<dbReference type="Proteomes" id="UP000030428">
    <property type="component" value="Unassembled WGS sequence"/>
</dbReference>
<protein>
    <submittedName>
        <fullName evidence="2">Sulfatase-modifying factor protein</fullName>
    </submittedName>
</protein>
<dbReference type="PANTHER" id="PTHR23150:SF19">
    <property type="entry name" value="FORMYLGLYCINE-GENERATING ENZYME"/>
    <property type="match status" value="1"/>
</dbReference>